<dbReference type="RefSeq" id="WP_130352065.1">
    <property type="nucleotide sequence ID" value="NZ_SGWY01000001.1"/>
</dbReference>
<dbReference type="Pfam" id="PF12770">
    <property type="entry name" value="CHAT"/>
    <property type="match status" value="1"/>
</dbReference>
<feature type="domain" description="CHAT" evidence="3">
    <location>
        <begin position="75"/>
        <end position="340"/>
    </location>
</feature>
<keyword evidence="2" id="KW-1133">Transmembrane helix</keyword>
<dbReference type="AlphaFoldDB" id="A0A4Q7MMA0"/>
<dbReference type="InterPro" id="IPR024983">
    <property type="entry name" value="CHAT_dom"/>
</dbReference>
<keyword evidence="2" id="KW-0812">Transmembrane</keyword>
<dbReference type="OrthoDB" id="8253226at2"/>
<gene>
    <name evidence="4" type="ORF">EV187_1241</name>
</gene>
<evidence type="ECO:0000259" key="3">
    <source>
        <dbReference type="Pfam" id="PF12770"/>
    </source>
</evidence>
<keyword evidence="2" id="KW-0472">Membrane</keyword>
<dbReference type="EMBL" id="SGWY01000001">
    <property type="protein sequence ID" value="RZS68803.1"/>
    <property type="molecule type" value="Genomic_DNA"/>
</dbReference>
<sequence>MDTVMELEIGPGPEPGSYVAHVLRSVGGGEPTETFRLELDELVGRRPALEASVLLSSVSARRIMPDTEAALQDVGRRLFEAAFTGDVYAAYRTSVAVASERGRGVQIALRLTAPGLAALPWEALYDPATETYLCRKEPLVRNVPAAHAPAALTIELPLRVLAMVSSPRGLPAIDVEHERELLEEALRPHLDAGRVRIEWLEPVTWSGVHDKLLEQEWHVLHFIGHGTYDTDTDEGVLAFVGRDGRAEYVSASSLADLLAEAEPTPRLVLLNSCRSGAGGTDDLFSGTAAALAHSGIRAVAAMQFSISDTAAIEFARGFYSALAHGRGIDEAVRSGRIGILGLGRGTLEWVTPVLYLRGDDTRLFDVARATMTPAAAAPVAASAGSTASPPRIQPPADRPPQESSSSTEGSGPRWKPWLVGGGVVLAAAAGALITFVFLPRGTGGVDDTGGGGGGGGDDGGSLTTNEVTVPMDVAWTATGVSCEEGDTIRISARGLGVYGTSGGTVGPDGLPGDESLDQRVEDDIQTFALMGRLENQTKAFSVYTEEAYLCPEPGEMYLGPNDVQLDGNSGAFTATVTLVPAE</sequence>
<evidence type="ECO:0000313" key="4">
    <source>
        <dbReference type="EMBL" id="RZS68803.1"/>
    </source>
</evidence>
<feature type="compositionally biased region" description="Low complexity" evidence="1">
    <location>
        <begin position="377"/>
        <end position="390"/>
    </location>
</feature>
<evidence type="ECO:0000256" key="1">
    <source>
        <dbReference type="SAM" id="MobiDB-lite"/>
    </source>
</evidence>
<dbReference type="Gene3D" id="2.60.120.430">
    <property type="entry name" value="Galactose-binding lectin"/>
    <property type="match status" value="1"/>
</dbReference>
<proteinExistence type="predicted"/>
<reference evidence="4 5" key="1">
    <citation type="submission" date="2019-02" db="EMBL/GenBank/DDBJ databases">
        <title>Genomic Encyclopedia of Type Strains, Phase IV (KMG-IV): sequencing the most valuable type-strain genomes for metagenomic binning, comparative biology and taxonomic classification.</title>
        <authorList>
            <person name="Goeker M."/>
        </authorList>
    </citation>
    <scope>NUCLEOTIDE SEQUENCE [LARGE SCALE GENOMIC DNA]</scope>
    <source>
        <strain evidence="4 5">DSM 43045</strain>
    </source>
</reference>
<keyword evidence="5" id="KW-1185">Reference proteome</keyword>
<evidence type="ECO:0000313" key="5">
    <source>
        <dbReference type="Proteomes" id="UP000293289"/>
    </source>
</evidence>
<comment type="caution">
    <text evidence="4">The sequence shown here is derived from an EMBL/GenBank/DDBJ whole genome shotgun (WGS) entry which is preliminary data.</text>
</comment>
<feature type="transmembrane region" description="Helical" evidence="2">
    <location>
        <begin position="417"/>
        <end position="438"/>
    </location>
</feature>
<organism evidence="4 5">
    <name type="scientific">Agromyces ramosus</name>
    <dbReference type="NCBI Taxonomy" id="33879"/>
    <lineage>
        <taxon>Bacteria</taxon>
        <taxon>Bacillati</taxon>
        <taxon>Actinomycetota</taxon>
        <taxon>Actinomycetes</taxon>
        <taxon>Micrococcales</taxon>
        <taxon>Microbacteriaceae</taxon>
        <taxon>Agromyces</taxon>
    </lineage>
</organism>
<evidence type="ECO:0000256" key="2">
    <source>
        <dbReference type="SAM" id="Phobius"/>
    </source>
</evidence>
<dbReference type="Proteomes" id="UP000293289">
    <property type="component" value="Unassembled WGS sequence"/>
</dbReference>
<accession>A0A4Q7MMA0</accession>
<name>A0A4Q7MMA0_9MICO</name>
<protein>
    <submittedName>
        <fullName evidence="4">CHAT domain-containing protein</fullName>
    </submittedName>
</protein>
<feature type="region of interest" description="Disordered" evidence="1">
    <location>
        <begin position="377"/>
        <end position="413"/>
    </location>
</feature>